<accession>A0A255XIS0</accession>
<organism evidence="2 3">
    <name type="scientific">Elstera cyanobacteriorum</name>
    <dbReference type="NCBI Taxonomy" id="2022747"/>
    <lineage>
        <taxon>Bacteria</taxon>
        <taxon>Pseudomonadati</taxon>
        <taxon>Pseudomonadota</taxon>
        <taxon>Alphaproteobacteria</taxon>
        <taxon>Rhodospirillales</taxon>
        <taxon>Rhodospirillaceae</taxon>
        <taxon>Elstera</taxon>
    </lineage>
</organism>
<evidence type="ECO:0000313" key="3">
    <source>
        <dbReference type="Proteomes" id="UP000216361"/>
    </source>
</evidence>
<evidence type="ECO:0000313" key="2">
    <source>
        <dbReference type="EMBL" id="OYQ16838.1"/>
    </source>
</evidence>
<dbReference type="EMBL" id="NOXS01000035">
    <property type="protein sequence ID" value="OYQ16838.1"/>
    <property type="molecule type" value="Genomic_DNA"/>
</dbReference>
<dbReference type="SUPFAM" id="SSF69304">
    <property type="entry name" value="Tricorn protease N-terminal domain"/>
    <property type="match status" value="1"/>
</dbReference>
<sequence length="766" mass="80659">MMFSLQKEGAMVSTQTVTAMQRAQQTLDRAFARLGTGQVETSSSVNRAIHQTKADLTAEIAAQQSRINGATRDEGRSLTAVDAYSEAETRYLQAAAILKNSARDGATVYERQTAVAEAERIHASIDPLYGNKLFEGEQVAFQGDKLGHLAPTGLGTGRDVSLVDRIFYAASNGADGFELWSSTGGVGSELAVGDIEPGPLGQFTAGTAPTWAAANGLLYYTASTAANGTELWRSDGTKAGTFLLSDLTPGAPSSTISNMVELKGSLYFTLSEGTDHYLYKSDGTAETTKRISKISSGSAPKYFTSLDNNLYFVSQTPSNGIELRRTDGTLSGTSLVADIRPGAASSFPEYLTPSGDKLFFTALTSTGGRELYVADKTGTRRVADIYPGSTDGLPITPTMFISAVKGGVVFTAQDPTAGMELYYSDGNSVTRLTDLTPGPADTSFGGPTRAAAIGDKFAFAATTSDGFYAPYLTDLAGNRQLITSDDGDALTFSSHFVAAGNYLYMRAAEAGAPGSRLYRVDPTTAKATAIAGTQDIPFVNQTVIGDKVFATALKSGIQRTFVYGPDGLYQVPGTISQGYAILVPGLTGTRLQQSADTLTAAAVNVSSQRQAAQWAADRAGIVQQFHAGIKTVAEQAKQQVSVADPQNELTVARDASERLQRGSASLAAEAQAGAFLAGGLQDVLKAAKTESEDLQARRDAKLQEAKRQQRSKLLRGEVTTPPARPVTAGLSTIGLQVDTSRFDPPPVQPAYRPVIAPIKLAGATLT</sequence>
<gene>
    <name evidence="2" type="ORF">CHR90_17860</name>
</gene>
<proteinExistence type="predicted"/>
<evidence type="ECO:0000256" key="1">
    <source>
        <dbReference type="SAM" id="MobiDB-lite"/>
    </source>
</evidence>
<name>A0A255XIS0_9PROT</name>
<reference evidence="2 3" key="1">
    <citation type="submission" date="2017-07" db="EMBL/GenBank/DDBJ databases">
        <title>Elstera cyanobacteriorum sp. nov., a novel bacterium isolated from cyanobacterial aggregates in a eutrophic lake.</title>
        <authorList>
            <person name="Cai H."/>
        </authorList>
    </citation>
    <scope>NUCLEOTIDE SEQUENCE [LARGE SCALE GENOMIC DNA]</scope>
    <source>
        <strain evidence="2 3">TH019</strain>
    </source>
</reference>
<dbReference type="AlphaFoldDB" id="A0A255XIS0"/>
<dbReference type="OrthoDB" id="7296847at2"/>
<comment type="caution">
    <text evidence="2">The sequence shown here is derived from an EMBL/GenBank/DDBJ whole genome shotgun (WGS) entry which is preliminary data.</text>
</comment>
<protein>
    <submittedName>
        <fullName evidence="2">Uncharacterized protein</fullName>
    </submittedName>
</protein>
<keyword evidence="3" id="KW-1185">Reference proteome</keyword>
<feature type="region of interest" description="Disordered" evidence="1">
    <location>
        <begin position="706"/>
        <end position="727"/>
    </location>
</feature>
<dbReference type="Proteomes" id="UP000216361">
    <property type="component" value="Unassembled WGS sequence"/>
</dbReference>